<evidence type="ECO:0000313" key="3">
    <source>
        <dbReference type="EMBL" id="MBC5667640.1"/>
    </source>
</evidence>
<proteinExistence type="inferred from homology"/>
<keyword evidence="4" id="KW-1185">Reference proteome</keyword>
<gene>
    <name evidence="3" type="ORF">H8S00_06555</name>
</gene>
<dbReference type="InterPro" id="IPR001482">
    <property type="entry name" value="T2SS/T4SS_dom"/>
</dbReference>
<accession>A0ABR7F217</accession>
<dbReference type="Proteomes" id="UP000597877">
    <property type="component" value="Unassembled WGS sequence"/>
</dbReference>
<protein>
    <submittedName>
        <fullName evidence="3">CpaF family protein</fullName>
    </submittedName>
</protein>
<dbReference type="PANTHER" id="PTHR30486:SF15">
    <property type="entry name" value="TYPE II_IV SECRETION SYSTEM ATPASE"/>
    <property type="match status" value="1"/>
</dbReference>
<dbReference type="InterPro" id="IPR050921">
    <property type="entry name" value="T4SS_GSP_E_ATPase"/>
</dbReference>
<organism evidence="3 4">
    <name type="scientific">Eubacterium segne</name>
    <dbReference type="NCBI Taxonomy" id="2763045"/>
    <lineage>
        <taxon>Bacteria</taxon>
        <taxon>Bacillati</taxon>
        <taxon>Bacillota</taxon>
        <taxon>Clostridia</taxon>
        <taxon>Eubacteriales</taxon>
        <taxon>Eubacteriaceae</taxon>
        <taxon>Eubacterium</taxon>
    </lineage>
</organism>
<dbReference type="Gene3D" id="3.40.50.300">
    <property type="entry name" value="P-loop containing nucleotide triphosphate hydrolases"/>
    <property type="match status" value="1"/>
</dbReference>
<dbReference type="Gene3D" id="3.30.450.380">
    <property type="match status" value="1"/>
</dbReference>
<dbReference type="Pfam" id="PF00437">
    <property type="entry name" value="T2SSE"/>
    <property type="match status" value="1"/>
</dbReference>
<dbReference type="InterPro" id="IPR027417">
    <property type="entry name" value="P-loop_NTPase"/>
</dbReference>
<dbReference type="RefSeq" id="WP_118589440.1">
    <property type="nucleotide sequence ID" value="NZ_JACOOZ010000004.1"/>
</dbReference>
<comment type="caution">
    <text evidence="3">The sequence shown here is derived from an EMBL/GenBank/DDBJ whole genome shotgun (WGS) entry which is preliminary data.</text>
</comment>
<name>A0ABR7F217_9FIRM</name>
<evidence type="ECO:0000259" key="2">
    <source>
        <dbReference type="Pfam" id="PF00437"/>
    </source>
</evidence>
<evidence type="ECO:0000313" key="4">
    <source>
        <dbReference type="Proteomes" id="UP000597877"/>
    </source>
</evidence>
<dbReference type="PANTHER" id="PTHR30486">
    <property type="entry name" value="TWITCHING MOTILITY PROTEIN PILT"/>
    <property type="match status" value="1"/>
</dbReference>
<sequence length="467" mass="51566">MGLLERITTANNEKEAQQKKEAIAAAEKEEQKNYSLKQTAGTVGANDTYIIPGADDEQFVAVQDETHREVTKVLAKQDEVTIDTIKSLIDEYLTESHPEINNTEKMTITKNVIDEIVGLGPLENLINDDSVSEIMVNGAKQIYVERKGKLLKTNVTFKNEEHVRRTIDRIVTPLGRRIDDSNPMVDARLEDGSRVNAIMPPLALGGTTITIRKFSKKPLSVENLKQFGSLSDDMAEFLEAAVRGKLNILVSGGTGSGKTTLLNVLSAFIPSNERIVTIEDAAELRLMQEHVVTLESRPANLEGNGAITIRDLVRNALRMRPDRIIVGEVRGGETLDMLQAMNTGHEGSITTAHANSARDCLARIETMVMMAGMDLPVSAIRQQVAGAIDLIVQQARLRDGSRKITSICEVTGMEGNTITMQEIFKYRQEGYDENNMSVGDFYSTGIRPKCCEKITASGVQVDDHWFF</sequence>
<reference evidence="3 4" key="1">
    <citation type="submission" date="2020-08" db="EMBL/GenBank/DDBJ databases">
        <title>Genome public.</title>
        <authorList>
            <person name="Liu C."/>
            <person name="Sun Q."/>
        </authorList>
    </citation>
    <scope>NUCLEOTIDE SEQUENCE [LARGE SCALE GENOMIC DNA]</scope>
    <source>
        <strain evidence="3 4">BX4</strain>
    </source>
</reference>
<dbReference type="EMBL" id="JACOOZ010000004">
    <property type="protein sequence ID" value="MBC5667640.1"/>
    <property type="molecule type" value="Genomic_DNA"/>
</dbReference>
<evidence type="ECO:0000256" key="1">
    <source>
        <dbReference type="ARBA" id="ARBA00006611"/>
    </source>
</evidence>
<dbReference type="SUPFAM" id="SSF52540">
    <property type="entry name" value="P-loop containing nucleoside triphosphate hydrolases"/>
    <property type="match status" value="1"/>
</dbReference>
<feature type="domain" description="Bacterial type II secretion system protein E" evidence="2">
    <location>
        <begin position="118"/>
        <end position="416"/>
    </location>
</feature>
<dbReference type="CDD" id="cd01130">
    <property type="entry name" value="VirB11-like_ATPase"/>
    <property type="match status" value="1"/>
</dbReference>
<comment type="similarity">
    <text evidence="1">Belongs to the GSP E family.</text>
</comment>